<dbReference type="Proteomes" id="UP000177583">
    <property type="component" value="Unassembled WGS sequence"/>
</dbReference>
<evidence type="ECO:0000313" key="1">
    <source>
        <dbReference type="EMBL" id="OGH00712.1"/>
    </source>
</evidence>
<dbReference type="AlphaFoldDB" id="A0A1F6GRF2"/>
<gene>
    <name evidence="1" type="ORF">A2557_03510</name>
</gene>
<accession>A0A1F6GRF2</accession>
<reference evidence="1 2" key="1">
    <citation type="journal article" date="2016" name="Nat. Commun.">
        <title>Thousands of microbial genomes shed light on interconnected biogeochemical processes in an aquifer system.</title>
        <authorList>
            <person name="Anantharaman K."/>
            <person name="Brown C.T."/>
            <person name="Hug L.A."/>
            <person name="Sharon I."/>
            <person name="Castelle C.J."/>
            <person name="Probst A.J."/>
            <person name="Thomas B.C."/>
            <person name="Singh A."/>
            <person name="Wilkins M.J."/>
            <person name="Karaoz U."/>
            <person name="Brodie E.L."/>
            <person name="Williams K.H."/>
            <person name="Hubbard S.S."/>
            <person name="Banfield J.F."/>
        </authorList>
    </citation>
    <scope>NUCLEOTIDE SEQUENCE [LARGE SCALE GENOMIC DNA]</scope>
</reference>
<comment type="caution">
    <text evidence="1">The sequence shown here is derived from an EMBL/GenBank/DDBJ whole genome shotgun (WGS) entry which is preliminary data.</text>
</comment>
<name>A0A1F6GRF2_9PROT</name>
<proteinExistence type="predicted"/>
<evidence type="ECO:0000313" key="2">
    <source>
        <dbReference type="Proteomes" id="UP000177583"/>
    </source>
</evidence>
<dbReference type="EMBL" id="MFNF01000043">
    <property type="protein sequence ID" value="OGH00712.1"/>
    <property type="molecule type" value="Genomic_DNA"/>
</dbReference>
<protein>
    <submittedName>
        <fullName evidence="1">Uncharacterized protein</fullName>
    </submittedName>
</protein>
<organism evidence="1 2">
    <name type="scientific">Candidatus Lambdaproteobacteria bacterium RIFOXYD2_FULL_56_26</name>
    <dbReference type="NCBI Taxonomy" id="1817773"/>
    <lineage>
        <taxon>Bacteria</taxon>
        <taxon>Pseudomonadati</taxon>
        <taxon>Pseudomonadota</taxon>
        <taxon>Candidatus Lambdaproteobacteria</taxon>
    </lineage>
</organism>
<sequence length="67" mass="6976">MTQLGQSPGGRGLDGSLWSVDWGSPKPIAFDSPKEVVKNQTNFYSTNKFGAKGGGPGLGVCTQLTGF</sequence>